<reference evidence="3 4" key="1">
    <citation type="submission" date="2016-10" db="EMBL/GenBank/DDBJ databases">
        <authorList>
            <person name="de Groot N.N."/>
        </authorList>
    </citation>
    <scope>NUCLEOTIDE SEQUENCE [LARGE SCALE GENOMIC DNA]</scope>
    <source>
        <strain evidence="3 4">CDM_5</strain>
    </source>
</reference>
<proteinExistence type="predicted"/>
<dbReference type="InterPro" id="IPR058420">
    <property type="entry name" value="DUF8107"/>
</dbReference>
<feature type="transmembrane region" description="Helical" evidence="1">
    <location>
        <begin position="43"/>
        <end position="64"/>
    </location>
</feature>
<dbReference type="AlphaFoldDB" id="A0A1H7LYJ6"/>
<dbReference type="EMBL" id="FOAD01000002">
    <property type="protein sequence ID" value="SEL03929.1"/>
    <property type="molecule type" value="Genomic_DNA"/>
</dbReference>
<evidence type="ECO:0000313" key="3">
    <source>
        <dbReference type="EMBL" id="SEL03929.1"/>
    </source>
</evidence>
<organism evidence="3 4">
    <name type="scientific">Haloferax larsenii</name>
    <dbReference type="NCBI Taxonomy" id="302484"/>
    <lineage>
        <taxon>Archaea</taxon>
        <taxon>Methanobacteriati</taxon>
        <taxon>Methanobacteriota</taxon>
        <taxon>Stenosarchaea group</taxon>
        <taxon>Halobacteria</taxon>
        <taxon>Halobacteriales</taxon>
        <taxon>Haloferacaceae</taxon>
        <taxon>Haloferax</taxon>
    </lineage>
</organism>
<keyword evidence="1" id="KW-0472">Membrane</keyword>
<gene>
    <name evidence="3" type="ORF">SAMN04488691_102453</name>
</gene>
<feature type="domain" description="DUF8107" evidence="2">
    <location>
        <begin position="7"/>
        <end position="65"/>
    </location>
</feature>
<dbReference type="Proteomes" id="UP000183894">
    <property type="component" value="Unassembled WGS sequence"/>
</dbReference>
<evidence type="ECO:0000259" key="2">
    <source>
        <dbReference type="Pfam" id="PF26409"/>
    </source>
</evidence>
<evidence type="ECO:0000256" key="1">
    <source>
        <dbReference type="SAM" id="Phobius"/>
    </source>
</evidence>
<dbReference type="RefSeq" id="WP_074793027.1">
    <property type="nucleotide sequence ID" value="NZ_FOAD01000002.1"/>
</dbReference>
<accession>A0A1H7LYJ6</accession>
<dbReference type="Pfam" id="PF26409">
    <property type="entry name" value="DUF8107"/>
    <property type="match status" value="1"/>
</dbReference>
<keyword evidence="1" id="KW-0812">Transmembrane</keyword>
<sequence length="66" mass="6961">MSDEVGEIEWGEGDPRVLLVMNVVLSSVFATVVVFGLSYADLAAFTLVNVASAALVLVALTYLVTN</sequence>
<name>A0A1H7LYJ6_HALLR</name>
<keyword evidence="1" id="KW-1133">Transmembrane helix</keyword>
<feature type="transmembrane region" description="Helical" evidence="1">
    <location>
        <begin position="17"/>
        <end position="37"/>
    </location>
</feature>
<evidence type="ECO:0000313" key="4">
    <source>
        <dbReference type="Proteomes" id="UP000183894"/>
    </source>
</evidence>
<protein>
    <recommendedName>
        <fullName evidence="2">DUF8107 domain-containing protein</fullName>
    </recommendedName>
</protein>